<protein>
    <submittedName>
        <fullName evidence="1">Uncharacterized protein</fullName>
    </submittedName>
</protein>
<comment type="caution">
    <text evidence="1">The sequence shown here is derived from an EMBL/GenBank/DDBJ whole genome shotgun (WGS) entry which is preliminary data.</text>
</comment>
<organism evidence="1 2">
    <name type="scientific">Trifolium medium</name>
    <dbReference type="NCBI Taxonomy" id="97028"/>
    <lineage>
        <taxon>Eukaryota</taxon>
        <taxon>Viridiplantae</taxon>
        <taxon>Streptophyta</taxon>
        <taxon>Embryophyta</taxon>
        <taxon>Tracheophyta</taxon>
        <taxon>Spermatophyta</taxon>
        <taxon>Magnoliopsida</taxon>
        <taxon>eudicotyledons</taxon>
        <taxon>Gunneridae</taxon>
        <taxon>Pentapetalae</taxon>
        <taxon>rosids</taxon>
        <taxon>fabids</taxon>
        <taxon>Fabales</taxon>
        <taxon>Fabaceae</taxon>
        <taxon>Papilionoideae</taxon>
        <taxon>50 kb inversion clade</taxon>
        <taxon>NPAAA clade</taxon>
        <taxon>Hologalegina</taxon>
        <taxon>IRL clade</taxon>
        <taxon>Trifolieae</taxon>
        <taxon>Trifolium</taxon>
    </lineage>
</organism>
<accession>A0A392UVR9</accession>
<name>A0A392UVR9_9FABA</name>
<proteinExistence type="predicted"/>
<dbReference type="AlphaFoldDB" id="A0A392UVR9"/>
<reference evidence="1 2" key="1">
    <citation type="journal article" date="2018" name="Front. Plant Sci.">
        <title>Red Clover (Trifolium pratense) and Zigzag Clover (T. medium) - A Picture of Genomic Similarities and Differences.</title>
        <authorList>
            <person name="Dluhosova J."/>
            <person name="Istvanek J."/>
            <person name="Nedelnik J."/>
            <person name="Repkova J."/>
        </authorList>
    </citation>
    <scope>NUCLEOTIDE SEQUENCE [LARGE SCALE GENOMIC DNA]</scope>
    <source>
        <strain evidence="2">cv. 10/8</strain>
        <tissue evidence="1">Leaf</tissue>
    </source>
</reference>
<feature type="non-terminal residue" evidence="1">
    <location>
        <position position="1"/>
    </location>
</feature>
<dbReference type="Proteomes" id="UP000265520">
    <property type="component" value="Unassembled WGS sequence"/>
</dbReference>
<sequence length="41" mass="4554">SLSEHWRRKAVNFKVSGEPWRALATSSLSEPAPRSATSSRL</sequence>
<dbReference type="EMBL" id="LXQA010988032">
    <property type="protein sequence ID" value="MCI80106.1"/>
    <property type="molecule type" value="Genomic_DNA"/>
</dbReference>
<evidence type="ECO:0000313" key="2">
    <source>
        <dbReference type="Proteomes" id="UP000265520"/>
    </source>
</evidence>
<keyword evidence="2" id="KW-1185">Reference proteome</keyword>
<evidence type="ECO:0000313" key="1">
    <source>
        <dbReference type="EMBL" id="MCI80106.1"/>
    </source>
</evidence>